<dbReference type="RefSeq" id="XP_040683860.1">
    <property type="nucleotide sequence ID" value="XM_040839520.1"/>
</dbReference>
<evidence type="ECO:0000313" key="2">
    <source>
        <dbReference type="Proteomes" id="UP000184383"/>
    </source>
</evidence>
<dbReference type="GeneID" id="63755368"/>
<organism evidence="1 2">
    <name type="scientific">Aspergillus wentii DTO 134E9</name>
    <dbReference type="NCBI Taxonomy" id="1073089"/>
    <lineage>
        <taxon>Eukaryota</taxon>
        <taxon>Fungi</taxon>
        <taxon>Dikarya</taxon>
        <taxon>Ascomycota</taxon>
        <taxon>Pezizomycotina</taxon>
        <taxon>Eurotiomycetes</taxon>
        <taxon>Eurotiomycetidae</taxon>
        <taxon>Eurotiales</taxon>
        <taxon>Aspergillaceae</taxon>
        <taxon>Aspergillus</taxon>
        <taxon>Aspergillus subgen. Cremei</taxon>
    </lineage>
</organism>
<dbReference type="OrthoDB" id="5396831at2759"/>
<protein>
    <submittedName>
        <fullName evidence="1">Uncharacterized protein</fullName>
    </submittedName>
</protein>
<dbReference type="EMBL" id="KV878217">
    <property type="protein sequence ID" value="OJJ30183.1"/>
    <property type="molecule type" value="Genomic_DNA"/>
</dbReference>
<name>A0A1L9R5M0_ASPWE</name>
<gene>
    <name evidence="1" type="ORF">ASPWEDRAFT_747938</name>
</gene>
<reference evidence="2" key="1">
    <citation type="journal article" date="2017" name="Genome Biol.">
        <title>Comparative genomics reveals high biological diversity and specific adaptations in the industrially and medically important fungal genus Aspergillus.</title>
        <authorList>
            <person name="de Vries R.P."/>
            <person name="Riley R."/>
            <person name="Wiebenga A."/>
            <person name="Aguilar-Osorio G."/>
            <person name="Amillis S."/>
            <person name="Uchima C.A."/>
            <person name="Anderluh G."/>
            <person name="Asadollahi M."/>
            <person name="Askin M."/>
            <person name="Barry K."/>
            <person name="Battaglia E."/>
            <person name="Bayram O."/>
            <person name="Benocci T."/>
            <person name="Braus-Stromeyer S.A."/>
            <person name="Caldana C."/>
            <person name="Canovas D."/>
            <person name="Cerqueira G.C."/>
            <person name="Chen F."/>
            <person name="Chen W."/>
            <person name="Choi C."/>
            <person name="Clum A."/>
            <person name="Dos Santos R.A."/>
            <person name="Damasio A.R."/>
            <person name="Diallinas G."/>
            <person name="Emri T."/>
            <person name="Fekete E."/>
            <person name="Flipphi M."/>
            <person name="Freyberg S."/>
            <person name="Gallo A."/>
            <person name="Gournas C."/>
            <person name="Habgood R."/>
            <person name="Hainaut M."/>
            <person name="Harispe M.L."/>
            <person name="Henrissat B."/>
            <person name="Hilden K.S."/>
            <person name="Hope R."/>
            <person name="Hossain A."/>
            <person name="Karabika E."/>
            <person name="Karaffa L."/>
            <person name="Karanyi Z."/>
            <person name="Krasevec N."/>
            <person name="Kuo A."/>
            <person name="Kusch H."/>
            <person name="LaButti K."/>
            <person name="Lagendijk E.L."/>
            <person name="Lapidus A."/>
            <person name="Levasseur A."/>
            <person name="Lindquist E."/>
            <person name="Lipzen A."/>
            <person name="Logrieco A.F."/>
            <person name="MacCabe A."/>
            <person name="Maekelae M.R."/>
            <person name="Malavazi I."/>
            <person name="Melin P."/>
            <person name="Meyer V."/>
            <person name="Mielnichuk N."/>
            <person name="Miskei M."/>
            <person name="Molnar A.P."/>
            <person name="Mule G."/>
            <person name="Ngan C.Y."/>
            <person name="Orejas M."/>
            <person name="Orosz E."/>
            <person name="Ouedraogo J.P."/>
            <person name="Overkamp K.M."/>
            <person name="Park H.-S."/>
            <person name="Perrone G."/>
            <person name="Piumi F."/>
            <person name="Punt P.J."/>
            <person name="Ram A.F."/>
            <person name="Ramon A."/>
            <person name="Rauscher S."/>
            <person name="Record E."/>
            <person name="Riano-Pachon D.M."/>
            <person name="Robert V."/>
            <person name="Roehrig J."/>
            <person name="Ruller R."/>
            <person name="Salamov A."/>
            <person name="Salih N.S."/>
            <person name="Samson R.A."/>
            <person name="Sandor E."/>
            <person name="Sanguinetti M."/>
            <person name="Schuetze T."/>
            <person name="Sepcic K."/>
            <person name="Shelest E."/>
            <person name="Sherlock G."/>
            <person name="Sophianopoulou V."/>
            <person name="Squina F.M."/>
            <person name="Sun H."/>
            <person name="Susca A."/>
            <person name="Todd R.B."/>
            <person name="Tsang A."/>
            <person name="Unkles S.E."/>
            <person name="van de Wiele N."/>
            <person name="van Rossen-Uffink D."/>
            <person name="Oliveira J.V."/>
            <person name="Vesth T.C."/>
            <person name="Visser J."/>
            <person name="Yu J.-H."/>
            <person name="Zhou M."/>
            <person name="Andersen M.R."/>
            <person name="Archer D.B."/>
            <person name="Baker S.E."/>
            <person name="Benoit I."/>
            <person name="Brakhage A.A."/>
            <person name="Braus G.H."/>
            <person name="Fischer R."/>
            <person name="Frisvad J.C."/>
            <person name="Goldman G.H."/>
            <person name="Houbraken J."/>
            <person name="Oakley B."/>
            <person name="Pocsi I."/>
            <person name="Scazzocchio C."/>
            <person name="Seiboth B."/>
            <person name="vanKuyk P.A."/>
            <person name="Wortman J."/>
            <person name="Dyer P.S."/>
            <person name="Grigoriev I.V."/>
        </authorList>
    </citation>
    <scope>NUCLEOTIDE SEQUENCE [LARGE SCALE GENOMIC DNA]</scope>
    <source>
        <strain evidence="2">DTO 134E9</strain>
    </source>
</reference>
<proteinExistence type="predicted"/>
<dbReference type="VEuPathDB" id="FungiDB:ASPWEDRAFT_747938"/>
<sequence length="182" mass="20625">MDGRHWPGGIPSTIRPHPEPQCTGFNFDVATQGFRRFIRENWKPGENESDEGFEYEDTQRRKLIETWACPDQVFLPCLNLITKDPCLRGIPENASVTNCYCIASIRTREDHGRMVKALLLMFLWEYCDPEFPPNGPVSMLPPNPASGPITADNFKMARSVECPDLTNMGTTVDGTVVFQSWK</sequence>
<evidence type="ECO:0000313" key="1">
    <source>
        <dbReference type="EMBL" id="OJJ30183.1"/>
    </source>
</evidence>
<accession>A0A1L9R5M0</accession>
<dbReference type="AlphaFoldDB" id="A0A1L9R5M0"/>
<dbReference type="STRING" id="1073089.A0A1L9R5M0"/>
<keyword evidence="2" id="KW-1185">Reference proteome</keyword>
<dbReference type="Proteomes" id="UP000184383">
    <property type="component" value="Unassembled WGS sequence"/>
</dbReference>